<comment type="caution">
    <text evidence="1">The sequence shown here is derived from an EMBL/GenBank/DDBJ whole genome shotgun (WGS) entry which is preliminary data.</text>
</comment>
<dbReference type="PANTHER" id="PTHR43462:SF2">
    <property type="entry name" value="THREONYL AND ALANYL TRNA SYNTHETASE SECOND ADDITIONAL DOMAIN-CONTAINING PROTEIN"/>
    <property type="match status" value="1"/>
</dbReference>
<dbReference type="RefSeq" id="WP_074020405.1">
    <property type="nucleotide sequence ID" value="NZ_CAWMWP010000039.1"/>
</dbReference>
<keyword evidence="1" id="KW-0030">Aminoacyl-tRNA synthetase</keyword>
<proteinExistence type="predicted"/>
<dbReference type="SUPFAM" id="SSF55186">
    <property type="entry name" value="ThrRS/AlaRS common domain"/>
    <property type="match status" value="1"/>
</dbReference>
<dbReference type="EMBL" id="MKGR01000016">
    <property type="protein sequence ID" value="OKP06024.1"/>
    <property type="molecule type" value="Genomic_DNA"/>
</dbReference>
<protein>
    <submittedName>
        <fullName evidence="1">Alanyl-tRNA synthetase</fullName>
    </submittedName>
</protein>
<dbReference type="InterPro" id="IPR009000">
    <property type="entry name" value="Transl_B-barrel_sf"/>
</dbReference>
<dbReference type="InterPro" id="IPR051335">
    <property type="entry name" value="Alanyl-tRNA_Editing_Enzymes"/>
</dbReference>
<dbReference type="InterPro" id="IPR018163">
    <property type="entry name" value="Thr/Ala-tRNA-synth_IIc_edit"/>
</dbReference>
<dbReference type="OrthoDB" id="9812949at2"/>
<dbReference type="GO" id="GO:0004812">
    <property type="term" value="F:aminoacyl-tRNA ligase activity"/>
    <property type="evidence" value="ECO:0007669"/>
    <property type="project" value="UniProtKB-KW"/>
</dbReference>
<keyword evidence="2" id="KW-1185">Reference proteome</keyword>
<dbReference type="PANTHER" id="PTHR43462">
    <property type="entry name" value="ALANYL-TRNA EDITING PROTEIN"/>
    <property type="match status" value="1"/>
</dbReference>
<sequence>MSERLYLSSSILAGEVEILDCSLCDDQRYAIQLKETPFHPQGGGQPSDIGWLNDVEVIHVTLENDRIIHYTTHPVNTGIAFARVDEKRRQLHSQLHSAGHLIGHITELLGWHPIKAHHWPGESRVAFKPGPDAQIFSIEYLQEKCDQFIDENLPCQITMHDDGFREVGFGEFIPYPCGGTHVASLRQIHGLQIQAIQEKKGKLSVQYDVVLPSSFT</sequence>
<dbReference type="Gene3D" id="3.30.980.10">
    <property type="entry name" value="Threonyl-trna Synthetase, Chain A, domain 2"/>
    <property type="match status" value="1"/>
</dbReference>
<gene>
    <name evidence="1" type="ORF">Xentx_02355</name>
</gene>
<dbReference type="GO" id="GO:0000166">
    <property type="term" value="F:nucleotide binding"/>
    <property type="evidence" value="ECO:0007669"/>
    <property type="project" value="InterPro"/>
</dbReference>
<name>A0A1Q5U0N5_9GAMM</name>
<dbReference type="SUPFAM" id="SSF50447">
    <property type="entry name" value="Translation proteins"/>
    <property type="match status" value="1"/>
</dbReference>
<dbReference type="AlphaFoldDB" id="A0A1Q5U0N5"/>
<reference evidence="1 2" key="1">
    <citation type="submission" date="2016-09" db="EMBL/GenBank/DDBJ databases">
        <title>Xenorhabdus thuongxuanensis sp. nov. and Xenorhabdus eapokensis sp. nov., isolated from Steinernema species.</title>
        <authorList>
            <person name="Kaempfer P."/>
            <person name="Tobias N.J."/>
            <person name="Phan Ke L."/>
            <person name="Bode H.B."/>
            <person name="Glaeser S.P."/>
        </authorList>
    </citation>
    <scope>NUCLEOTIDE SEQUENCE [LARGE SCALE GENOMIC DNA]</scope>
    <source>
        <strain evidence="1 2">30TX1</strain>
    </source>
</reference>
<keyword evidence="1" id="KW-0436">Ligase</keyword>
<accession>A0A1Q5U0N5</accession>
<organism evidence="1 2">
    <name type="scientific">Xenorhabdus thuongxuanensis</name>
    <dbReference type="NCBI Taxonomy" id="1873484"/>
    <lineage>
        <taxon>Bacteria</taxon>
        <taxon>Pseudomonadati</taxon>
        <taxon>Pseudomonadota</taxon>
        <taxon>Gammaproteobacteria</taxon>
        <taxon>Enterobacterales</taxon>
        <taxon>Morganellaceae</taxon>
        <taxon>Xenorhabdus</taxon>
    </lineage>
</organism>
<dbReference type="Gene3D" id="2.40.30.130">
    <property type="match status" value="1"/>
</dbReference>
<evidence type="ECO:0000313" key="1">
    <source>
        <dbReference type="EMBL" id="OKP06024.1"/>
    </source>
</evidence>
<dbReference type="Proteomes" id="UP000186277">
    <property type="component" value="Unassembled WGS sequence"/>
</dbReference>
<evidence type="ECO:0000313" key="2">
    <source>
        <dbReference type="Proteomes" id="UP000186277"/>
    </source>
</evidence>